<dbReference type="InterPro" id="IPR021954">
    <property type="entry name" value="CRR7"/>
</dbReference>
<dbReference type="Proteomes" id="UP001065613">
    <property type="component" value="Chromosome"/>
</dbReference>
<dbReference type="KEGG" id="wna:KA717_35755"/>
<organism evidence="1">
    <name type="scientific">Woronichinia naegeliana WA131</name>
    <dbReference type="NCBI Taxonomy" id="2824559"/>
    <lineage>
        <taxon>Bacteria</taxon>
        <taxon>Bacillati</taxon>
        <taxon>Cyanobacteriota</taxon>
        <taxon>Cyanophyceae</taxon>
        <taxon>Synechococcales</taxon>
        <taxon>Coelosphaeriaceae</taxon>
        <taxon>Woronichinia</taxon>
    </lineage>
</organism>
<dbReference type="AlphaFoldDB" id="A0A977KVN0"/>
<name>A0A977KVN0_9CYAN</name>
<accession>A0A977KVN0</accession>
<reference evidence="1" key="1">
    <citation type="submission" date="2021-04" db="EMBL/GenBank/DDBJ databases">
        <title>Genome sequence of Woronichinia naegeliana from Washington state freshwater lake bloom.</title>
        <authorList>
            <person name="Dreher T.W."/>
        </authorList>
    </citation>
    <scope>NUCLEOTIDE SEQUENCE</scope>
    <source>
        <strain evidence="1">WA131</strain>
    </source>
</reference>
<dbReference type="Gene3D" id="3.90.940.40">
    <property type="entry name" value="Protein CHLORORESPIRATORY REDUCTION 7"/>
    <property type="match status" value="1"/>
</dbReference>
<dbReference type="Pfam" id="PF12095">
    <property type="entry name" value="CRR7"/>
    <property type="match status" value="1"/>
</dbReference>
<proteinExistence type="predicted"/>
<protein>
    <submittedName>
        <fullName evidence="1">Chlororespiratory reduction protein 7</fullName>
    </submittedName>
</protein>
<evidence type="ECO:0000313" key="1">
    <source>
        <dbReference type="EMBL" id="UXE60783.1"/>
    </source>
</evidence>
<dbReference type="InterPro" id="IPR038150">
    <property type="entry name" value="CRR7-like_sf"/>
</dbReference>
<dbReference type="EMBL" id="CP073041">
    <property type="protein sequence ID" value="UXE60783.1"/>
    <property type="molecule type" value="Genomic_DNA"/>
</dbReference>
<dbReference type="PANTHER" id="PTHR36803:SF1">
    <property type="entry name" value="PROTEIN CHLORORESPIRATORY REDUCTION 7, CHLOROPLASTIC"/>
    <property type="match status" value="1"/>
</dbReference>
<dbReference type="PANTHER" id="PTHR36803">
    <property type="entry name" value="PROTEIN CHLORORESPIRATORY REDUCTION 7, CHLOROPLASTIC"/>
    <property type="match status" value="1"/>
</dbReference>
<gene>
    <name evidence="1" type="ORF">KA717_35755</name>
</gene>
<sequence>MPSALMYEENMFVVLEADKPEVFLTAEELLAKLQDILEHYTEELPRNLQRFSSLAEQARSLRDNFCELDMGDNSYLQWYAVRLEK</sequence>